<dbReference type="RefSeq" id="WP_275815693.1">
    <property type="nucleotide sequence ID" value="NZ_BAAANM010000001.1"/>
</dbReference>
<dbReference type="EMBL" id="JARHTQ010000010">
    <property type="protein sequence ID" value="MDF2257565.1"/>
    <property type="molecule type" value="Genomic_DNA"/>
</dbReference>
<dbReference type="Proteomes" id="UP001220022">
    <property type="component" value="Unassembled WGS sequence"/>
</dbReference>
<keyword evidence="1 3" id="KW-0238">DNA-binding</keyword>
<dbReference type="Gene3D" id="3.40.50.2300">
    <property type="match status" value="1"/>
</dbReference>
<dbReference type="PANTHER" id="PTHR48111">
    <property type="entry name" value="REGULATOR OF RPOS"/>
    <property type="match status" value="1"/>
</dbReference>
<evidence type="ECO:0000259" key="5">
    <source>
        <dbReference type="PROSITE" id="PS51755"/>
    </source>
</evidence>
<dbReference type="Pfam" id="PF00072">
    <property type="entry name" value="Response_reg"/>
    <property type="match status" value="1"/>
</dbReference>
<dbReference type="SMART" id="SM00862">
    <property type="entry name" value="Trans_reg_C"/>
    <property type="match status" value="1"/>
</dbReference>
<evidence type="ECO:0000313" key="6">
    <source>
        <dbReference type="EMBL" id="MDF2257565.1"/>
    </source>
</evidence>
<reference evidence="6 7" key="1">
    <citation type="submission" date="2023-03" db="EMBL/GenBank/DDBJ databases">
        <title>Draft genome sequence of type strain Streptomyces ferralitis JCM 14344.</title>
        <authorList>
            <person name="Klaysubun C."/>
            <person name="Duangmal K."/>
        </authorList>
    </citation>
    <scope>NUCLEOTIDE SEQUENCE [LARGE SCALE GENOMIC DNA]</scope>
    <source>
        <strain evidence="6 7">JCM 14344</strain>
    </source>
</reference>
<dbReference type="Gene3D" id="1.10.10.10">
    <property type="entry name" value="Winged helix-like DNA-binding domain superfamily/Winged helix DNA-binding domain"/>
    <property type="match status" value="1"/>
</dbReference>
<dbReference type="Pfam" id="PF00486">
    <property type="entry name" value="Trans_reg_C"/>
    <property type="match status" value="1"/>
</dbReference>
<sequence>MRVLLVEDEPDLSAIVASGLRAAGFFVDTADDWPAADELLHVNAYDCVVLDRLVPHGDTRHELQQRRRAGWSVPVLFLTALHTVDERITGFEHGADDYLVKPFAMAELVMRVRSLARRAQERLPVFLRCADLELDLARREVRRAGVLLSLTRKELAVLHRLLISSEQVVTKGELFRHGWDESADPSSNVVEAVVAGLRRKLGGPQLVHTVWGEGFRLSASPMAGR</sequence>
<comment type="caution">
    <text evidence="6">The sequence shown here is derived from an EMBL/GenBank/DDBJ whole genome shotgun (WGS) entry which is preliminary data.</text>
</comment>
<evidence type="ECO:0000256" key="1">
    <source>
        <dbReference type="ARBA" id="ARBA00023125"/>
    </source>
</evidence>
<dbReference type="CDD" id="cd00383">
    <property type="entry name" value="trans_reg_C"/>
    <property type="match status" value="1"/>
</dbReference>
<dbReference type="InterPro" id="IPR001789">
    <property type="entry name" value="Sig_transdc_resp-reg_receiver"/>
</dbReference>
<evidence type="ECO:0000256" key="2">
    <source>
        <dbReference type="PROSITE-ProRule" id="PRU00169"/>
    </source>
</evidence>
<dbReference type="InterPro" id="IPR039420">
    <property type="entry name" value="WalR-like"/>
</dbReference>
<proteinExistence type="predicted"/>
<feature type="modified residue" description="4-aspartylphosphate" evidence="2">
    <location>
        <position position="51"/>
    </location>
</feature>
<dbReference type="PANTHER" id="PTHR48111:SF36">
    <property type="entry name" value="TRANSCRIPTIONAL REGULATORY PROTEIN CUTR"/>
    <property type="match status" value="1"/>
</dbReference>
<dbReference type="PROSITE" id="PS51755">
    <property type="entry name" value="OMPR_PHOB"/>
    <property type="match status" value="1"/>
</dbReference>
<dbReference type="SMART" id="SM00448">
    <property type="entry name" value="REC"/>
    <property type="match status" value="1"/>
</dbReference>
<keyword evidence="2" id="KW-0597">Phosphoprotein</keyword>
<evidence type="ECO:0000313" key="7">
    <source>
        <dbReference type="Proteomes" id="UP001220022"/>
    </source>
</evidence>
<dbReference type="InterPro" id="IPR001867">
    <property type="entry name" value="OmpR/PhoB-type_DNA-bd"/>
</dbReference>
<dbReference type="InterPro" id="IPR036388">
    <property type="entry name" value="WH-like_DNA-bd_sf"/>
</dbReference>
<feature type="domain" description="OmpR/PhoB-type" evidence="5">
    <location>
        <begin position="124"/>
        <end position="219"/>
    </location>
</feature>
<dbReference type="InterPro" id="IPR011006">
    <property type="entry name" value="CheY-like_superfamily"/>
</dbReference>
<feature type="domain" description="Response regulatory" evidence="4">
    <location>
        <begin position="2"/>
        <end position="116"/>
    </location>
</feature>
<keyword evidence="7" id="KW-1185">Reference proteome</keyword>
<dbReference type="Gene3D" id="6.10.250.690">
    <property type="match status" value="1"/>
</dbReference>
<accession>A0ABT5Z3F5</accession>
<gene>
    <name evidence="6" type="ORF">P2L57_18135</name>
</gene>
<dbReference type="PROSITE" id="PS50110">
    <property type="entry name" value="RESPONSE_REGULATORY"/>
    <property type="match status" value="1"/>
</dbReference>
<dbReference type="SUPFAM" id="SSF52172">
    <property type="entry name" value="CheY-like"/>
    <property type="match status" value="1"/>
</dbReference>
<organism evidence="6 7">
    <name type="scientific">Streptantibioticus ferralitis</name>
    <dbReference type="NCBI Taxonomy" id="236510"/>
    <lineage>
        <taxon>Bacteria</taxon>
        <taxon>Bacillati</taxon>
        <taxon>Actinomycetota</taxon>
        <taxon>Actinomycetes</taxon>
        <taxon>Kitasatosporales</taxon>
        <taxon>Streptomycetaceae</taxon>
        <taxon>Streptantibioticus</taxon>
    </lineage>
</organism>
<name>A0ABT5Z3F5_9ACTN</name>
<feature type="DNA-binding region" description="OmpR/PhoB-type" evidence="3">
    <location>
        <begin position="124"/>
        <end position="219"/>
    </location>
</feature>
<evidence type="ECO:0000259" key="4">
    <source>
        <dbReference type="PROSITE" id="PS50110"/>
    </source>
</evidence>
<protein>
    <submittedName>
        <fullName evidence="6">Response regulator transcription factor</fullName>
    </submittedName>
</protein>
<evidence type="ECO:0000256" key="3">
    <source>
        <dbReference type="PROSITE-ProRule" id="PRU01091"/>
    </source>
</evidence>